<evidence type="ECO:0000256" key="11">
    <source>
        <dbReference type="ARBA" id="ARBA00023157"/>
    </source>
</evidence>
<dbReference type="Pfam" id="PF00864">
    <property type="entry name" value="P2X_receptor"/>
    <property type="match status" value="1"/>
</dbReference>
<keyword evidence="10 21" id="KW-0472">Membrane</keyword>
<evidence type="ECO:0000256" key="21">
    <source>
        <dbReference type="SAM" id="Phobius"/>
    </source>
</evidence>
<dbReference type="PRINTS" id="PR01307">
    <property type="entry name" value="P2XRECEPTOR"/>
</dbReference>
<proteinExistence type="inferred from homology"/>
<reference evidence="22" key="1">
    <citation type="journal article" date="2021" name="Genome Biol. Evol.">
        <title>A High-Quality Reference Genome for a Parasitic Bivalve with Doubly Uniparental Inheritance (Bivalvia: Unionida).</title>
        <authorList>
            <person name="Smith C.H."/>
        </authorList>
    </citation>
    <scope>NUCLEOTIDE SEQUENCE</scope>
    <source>
        <strain evidence="22">CHS0354</strain>
    </source>
</reference>
<dbReference type="EMBL" id="JAEAOA010001501">
    <property type="protein sequence ID" value="KAK3580811.1"/>
    <property type="molecule type" value="Genomic_DNA"/>
</dbReference>
<dbReference type="GO" id="GO:0033198">
    <property type="term" value="P:response to ATP"/>
    <property type="evidence" value="ECO:0007669"/>
    <property type="project" value="InterPro"/>
</dbReference>
<evidence type="ECO:0000256" key="10">
    <source>
        <dbReference type="ARBA" id="ARBA00023136"/>
    </source>
</evidence>
<keyword evidence="8 21" id="KW-1133">Transmembrane helix</keyword>
<keyword evidence="4" id="KW-1003">Cell membrane</keyword>
<gene>
    <name evidence="22" type="ORF">CHS0354_025155</name>
</gene>
<reference evidence="22" key="3">
    <citation type="submission" date="2023-05" db="EMBL/GenBank/DDBJ databases">
        <authorList>
            <person name="Smith C.H."/>
        </authorList>
    </citation>
    <scope>NUCLEOTIDE SEQUENCE</scope>
    <source>
        <strain evidence="22">CHS0354</strain>
        <tissue evidence="22">Mantle</tissue>
    </source>
</reference>
<feature type="glycosylation site" description="N-linked (GlcNAc...) asparagine" evidence="20">
    <location>
        <position position="191"/>
    </location>
</feature>
<dbReference type="InterPro" id="IPR027309">
    <property type="entry name" value="P2X_extracellular_dom_sf"/>
</dbReference>
<dbReference type="Proteomes" id="UP001195483">
    <property type="component" value="Unassembled WGS sequence"/>
</dbReference>
<keyword evidence="23" id="KW-1185">Reference proteome</keyword>
<keyword evidence="11 19" id="KW-1015">Disulfide bond</keyword>
<evidence type="ECO:0000256" key="2">
    <source>
        <dbReference type="ARBA" id="ARBA00009848"/>
    </source>
</evidence>
<evidence type="ECO:0000256" key="15">
    <source>
        <dbReference type="ARBA" id="ARBA00023303"/>
    </source>
</evidence>
<dbReference type="InterPro" id="IPR001429">
    <property type="entry name" value="P2X_purnocptor"/>
</dbReference>
<protein>
    <recommendedName>
        <fullName evidence="24">P2X purinoceptor</fullName>
    </recommendedName>
</protein>
<feature type="binding site" evidence="18">
    <location>
        <position position="193"/>
    </location>
    <ligand>
        <name>ATP</name>
        <dbReference type="ChEBI" id="CHEBI:30616"/>
        <note>ligand shared between two neighboring subunits of the homotrimer</note>
    </ligand>
</feature>
<evidence type="ECO:0000256" key="8">
    <source>
        <dbReference type="ARBA" id="ARBA00022989"/>
    </source>
</evidence>
<evidence type="ECO:0000256" key="17">
    <source>
        <dbReference type="ARBA" id="ARBA00036634"/>
    </source>
</evidence>
<dbReference type="Gene3D" id="2.60.490.10">
    <property type="entry name" value="atp-gated p2x4 ion channel domain"/>
    <property type="match status" value="1"/>
</dbReference>
<organism evidence="22 23">
    <name type="scientific">Potamilus streckersoni</name>
    <dbReference type="NCBI Taxonomy" id="2493646"/>
    <lineage>
        <taxon>Eukaryota</taxon>
        <taxon>Metazoa</taxon>
        <taxon>Spiralia</taxon>
        <taxon>Lophotrochozoa</taxon>
        <taxon>Mollusca</taxon>
        <taxon>Bivalvia</taxon>
        <taxon>Autobranchia</taxon>
        <taxon>Heteroconchia</taxon>
        <taxon>Palaeoheterodonta</taxon>
        <taxon>Unionida</taxon>
        <taxon>Unionoidea</taxon>
        <taxon>Unionidae</taxon>
        <taxon>Ambleminae</taxon>
        <taxon>Lampsilini</taxon>
        <taxon>Potamilus</taxon>
    </lineage>
</organism>
<dbReference type="GO" id="GO:0001614">
    <property type="term" value="F:purinergic nucleotide receptor activity"/>
    <property type="evidence" value="ECO:0007669"/>
    <property type="project" value="InterPro"/>
</dbReference>
<keyword evidence="3" id="KW-0813">Transport</keyword>
<dbReference type="Gene3D" id="1.10.287.940">
    <property type="entry name" value="atp-gated p2x4 ion channel"/>
    <property type="match status" value="1"/>
</dbReference>
<feature type="disulfide bond" evidence="19">
    <location>
        <begin position="119"/>
        <end position="172"/>
    </location>
</feature>
<dbReference type="AlphaFoldDB" id="A0AAE0RWB5"/>
<feature type="disulfide bond" evidence="19">
    <location>
        <begin position="137"/>
        <end position="166"/>
    </location>
</feature>
<evidence type="ECO:0000256" key="14">
    <source>
        <dbReference type="ARBA" id="ARBA00023286"/>
    </source>
</evidence>
<evidence type="ECO:0000256" key="7">
    <source>
        <dbReference type="ARBA" id="ARBA00022840"/>
    </source>
</evidence>
<feature type="binding site" evidence="18">
    <location>
        <begin position="68"/>
        <end position="70"/>
    </location>
    <ligand>
        <name>ATP</name>
        <dbReference type="ChEBI" id="CHEBI:30616"/>
        <note>ligand shared between two neighboring subunits of the homotrimer</note>
    </ligand>
</feature>
<keyword evidence="7 18" id="KW-0067">ATP-binding</keyword>
<feature type="transmembrane region" description="Helical" evidence="21">
    <location>
        <begin position="31"/>
        <end position="50"/>
    </location>
</feature>
<comment type="subcellular location">
    <subcellularLocation>
        <location evidence="1">Cell membrane</location>
        <topology evidence="1">Multi-pass membrane protein</topology>
    </subcellularLocation>
</comment>
<evidence type="ECO:0000256" key="20">
    <source>
        <dbReference type="PIRSR" id="PIRSR005713-3"/>
    </source>
</evidence>
<dbReference type="PANTHER" id="PTHR10125">
    <property type="entry name" value="P2X PURINOCEPTOR"/>
    <property type="match status" value="1"/>
</dbReference>
<keyword evidence="9" id="KW-0406">Ion transport</keyword>
<dbReference type="GO" id="GO:0070588">
    <property type="term" value="P:calcium ion transmembrane transport"/>
    <property type="evidence" value="ECO:0007669"/>
    <property type="project" value="TreeGrafter"/>
</dbReference>
<evidence type="ECO:0000256" key="3">
    <source>
        <dbReference type="ARBA" id="ARBA00022448"/>
    </source>
</evidence>
<feature type="binding site" evidence="18">
    <location>
        <position position="319"/>
    </location>
    <ligand>
        <name>ATP</name>
        <dbReference type="ChEBI" id="CHEBI:30616"/>
        <note>ligand shared between two neighboring subunits of the homotrimer</note>
    </ligand>
</feature>
<feature type="disulfide bond" evidence="19">
    <location>
        <begin position="223"/>
        <end position="235"/>
    </location>
</feature>
<dbReference type="GO" id="GO:0098794">
    <property type="term" value="C:postsynapse"/>
    <property type="evidence" value="ECO:0007669"/>
    <property type="project" value="GOC"/>
</dbReference>
<sequence length="412" mass="46248">MVPKIVRSAVGVFFEYDTPRIVHIRSKKVGVINRLIQLVIIGYVIGYAIVYKKGYQEFDEVQGAVTTKLKGVALTNISLPGLQARIWDVVDYVVPPQENDAFFVTTNLIITENQTMGTCEEDPKVAGAVCTHDSGVCKKGEPLDAGDGYMTGNCIESTRKNNTKVCEVFAWCATEKDVDPLNPAVLLESKNFTVFIKNNIEFRKFGVKRRNIMGYNKTELSTCRFKPNHPPDKFCPIFLLSDIVGLAGEQYDDMALKGGVIQIVIEWDCNLDNSPDKCNPAYTFRRLDTKDDVVSPGYNFRYAHYYKEANGVEYRTLYKAYGIRFIITVQGNAGKFSFVPLMLNLGSGLALLSIATILCDIVVLYILKAKSIYREKKYVEVIGDDAYKEEDMIPVIQTRSKSNDSTLGRDNM</sequence>
<evidence type="ECO:0000256" key="12">
    <source>
        <dbReference type="ARBA" id="ARBA00023170"/>
    </source>
</evidence>
<dbReference type="FunFam" id="1.10.287.940:FF:000010">
    <property type="entry name" value="P2X receptor E"/>
    <property type="match status" value="1"/>
</dbReference>
<evidence type="ECO:0000256" key="6">
    <source>
        <dbReference type="ARBA" id="ARBA00022741"/>
    </source>
</evidence>
<dbReference type="InterPro" id="IPR059116">
    <property type="entry name" value="P2X_receptor"/>
</dbReference>
<dbReference type="GO" id="GO:0005524">
    <property type="term" value="F:ATP binding"/>
    <property type="evidence" value="ECO:0007669"/>
    <property type="project" value="UniProtKB-KW"/>
</dbReference>
<evidence type="ECO:0000256" key="9">
    <source>
        <dbReference type="ARBA" id="ARBA00023065"/>
    </source>
</evidence>
<dbReference type="FunFam" id="2.60.490.10:FF:000001">
    <property type="entry name" value="P2X purinoceptor"/>
    <property type="match status" value="1"/>
</dbReference>
<dbReference type="GO" id="GO:0005886">
    <property type="term" value="C:plasma membrane"/>
    <property type="evidence" value="ECO:0007669"/>
    <property type="project" value="UniProtKB-SubCell"/>
</dbReference>
<dbReference type="NCBIfam" id="TIGR00863">
    <property type="entry name" value="P2X"/>
    <property type="match status" value="1"/>
</dbReference>
<comment type="similarity">
    <text evidence="2">Belongs to the P2X receptor family.</text>
</comment>
<name>A0AAE0RWB5_9BIVA</name>
<evidence type="ECO:0000256" key="13">
    <source>
        <dbReference type="ARBA" id="ARBA00023180"/>
    </source>
</evidence>
<accession>A0AAE0RWB5</accession>
<comment type="catalytic activity">
    <reaction evidence="17">
        <text>Ca(2+)(in) = Ca(2+)(out)</text>
        <dbReference type="Rhea" id="RHEA:29671"/>
        <dbReference type="ChEBI" id="CHEBI:29108"/>
    </reaction>
</comment>
<evidence type="ECO:0000256" key="18">
    <source>
        <dbReference type="PIRSR" id="PIRSR005713-1"/>
    </source>
</evidence>
<reference evidence="22" key="2">
    <citation type="journal article" date="2021" name="Genome Biol. Evol.">
        <title>Developing a high-quality reference genome for a parasitic bivalve with doubly uniparental inheritance (Bivalvia: Unionida).</title>
        <authorList>
            <person name="Smith C.H."/>
        </authorList>
    </citation>
    <scope>NUCLEOTIDE SEQUENCE</scope>
    <source>
        <strain evidence="22">CHS0354</strain>
        <tissue evidence="22">Mantle</tissue>
    </source>
</reference>
<evidence type="ECO:0000256" key="1">
    <source>
        <dbReference type="ARBA" id="ARBA00004651"/>
    </source>
</evidence>
<keyword evidence="13" id="KW-0325">Glycoprotein</keyword>
<comment type="caution">
    <text evidence="22">The sequence shown here is derived from an EMBL/GenBank/DDBJ whole genome shotgun (WGS) entry which is preliminary data.</text>
</comment>
<keyword evidence="12" id="KW-0675">Receptor</keyword>
<evidence type="ECO:0000256" key="16">
    <source>
        <dbReference type="ARBA" id="ARBA00036239"/>
    </source>
</evidence>
<evidence type="ECO:0000313" key="23">
    <source>
        <dbReference type="Proteomes" id="UP001195483"/>
    </source>
</evidence>
<evidence type="ECO:0000313" key="22">
    <source>
        <dbReference type="EMBL" id="KAK3580811.1"/>
    </source>
</evidence>
<evidence type="ECO:0000256" key="5">
    <source>
        <dbReference type="ARBA" id="ARBA00022692"/>
    </source>
</evidence>
<feature type="transmembrane region" description="Helical" evidence="21">
    <location>
        <begin position="345"/>
        <end position="367"/>
    </location>
</feature>
<keyword evidence="6 18" id="KW-0547">Nucleotide-binding</keyword>
<dbReference type="PIRSF" id="PIRSF005713">
    <property type="entry name" value="P2X_purinoceptor"/>
    <property type="match status" value="1"/>
</dbReference>
<keyword evidence="15" id="KW-0407">Ion channel</keyword>
<dbReference type="GO" id="GO:0004931">
    <property type="term" value="F:extracellularly ATP-gated monoatomic cation channel activity"/>
    <property type="evidence" value="ECO:0007669"/>
    <property type="project" value="InterPro"/>
</dbReference>
<evidence type="ECO:0000256" key="4">
    <source>
        <dbReference type="ARBA" id="ARBA00022475"/>
    </source>
</evidence>
<comment type="catalytic activity">
    <reaction evidence="16">
        <text>Na(+)(in) = Na(+)(out)</text>
        <dbReference type="Rhea" id="RHEA:34963"/>
        <dbReference type="ChEBI" id="CHEBI:29101"/>
    </reaction>
</comment>
<feature type="binding site" evidence="18">
    <location>
        <begin position="299"/>
        <end position="301"/>
    </location>
    <ligand>
        <name>ATP</name>
        <dbReference type="ChEBI" id="CHEBI:30616"/>
        <note>ligand shared between two neighboring subunits of the homotrimer</note>
    </ligand>
</feature>
<evidence type="ECO:0008006" key="24">
    <source>
        <dbReference type="Google" id="ProtNLM"/>
    </source>
</evidence>
<keyword evidence="14" id="KW-1071">Ligand-gated ion channel</keyword>
<evidence type="ECO:0000256" key="19">
    <source>
        <dbReference type="PIRSR" id="PIRSR005713-2"/>
    </source>
</evidence>
<feature type="disulfide bond" evidence="19">
    <location>
        <begin position="130"/>
        <end position="154"/>
    </location>
</feature>
<dbReference type="PANTHER" id="PTHR10125:SF31">
    <property type="entry name" value="P2X RECEPTOR E"/>
    <property type="match status" value="1"/>
</dbReference>
<keyword evidence="5 21" id="KW-0812">Transmembrane</keyword>
<feature type="disulfide bond" evidence="19">
    <location>
        <begin position="269"/>
        <end position="278"/>
    </location>
</feature>